<protein>
    <submittedName>
        <fullName evidence="9">Protein kinase</fullName>
    </submittedName>
</protein>
<evidence type="ECO:0000256" key="5">
    <source>
        <dbReference type="PROSITE-ProRule" id="PRU10141"/>
    </source>
</evidence>
<feature type="transmembrane region" description="Helical" evidence="7">
    <location>
        <begin position="305"/>
        <end position="324"/>
    </location>
</feature>
<dbReference type="PROSITE" id="PS00108">
    <property type="entry name" value="PROTEIN_KINASE_ST"/>
    <property type="match status" value="1"/>
</dbReference>
<proteinExistence type="predicted"/>
<evidence type="ECO:0000256" key="6">
    <source>
        <dbReference type="SAM" id="Coils"/>
    </source>
</evidence>
<keyword evidence="3 9" id="KW-0418">Kinase</keyword>
<dbReference type="InterPro" id="IPR011990">
    <property type="entry name" value="TPR-like_helical_dom_sf"/>
</dbReference>
<dbReference type="InterPro" id="IPR017441">
    <property type="entry name" value="Protein_kinase_ATP_BS"/>
</dbReference>
<organism evidence="9 10">
    <name type="scientific">Dasania phycosphaerae</name>
    <dbReference type="NCBI Taxonomy" id="2950436"/>
    <lineage>
        <taxon>Bacteria</taxon>
        <taxon>Pseudomonadati</taxon>
        <taxon>Pseudomonadota</taxon>
        <taxon>Gammaproteobacteria</taxon>
        <taxon>Cellvibrionales</taxon>
        <taxon>Spongiibacteraceae</taxon>
        <taxon>Dasania</taxon>
    </lineage>
</organism>
<dbReference type="PANTHER" id="PTHR43289">
    <property type="entry name" value="MITOGEN-ACTIVATED PROTEIN KINASE KINASE KINASE 20-RELATED"/>
    <property type="match status" value="1"/>
</dbReference>
<dbReference type="InterPro" id="IPR000719">
    <property type="entry name" value="Prot_kinase_dom"/>
</dbReference>
<dbReference type="SUPFAM" id="SSF48452">
    <property type="entry name" value="TPR-like"/>
    <property type="match status" value="1"/>
</dbReference>
<dbReference type="Pfam" id="PF00069">
    <property type="entry name" value="Pkinase"/>
    <property type="match status" value="1"/>
</dbReference>
<accession>A0A9J6RRE3</accession>
<dbReference type="GO" id="GO:0005524">
    <property type="term" value="F:ATP binding"/>
    <property type="evidence" value="ECO:0007669"/>
    <property type="project" value="UniProtKB-UniRule"/>
</dbReference>
<name>A0A9J6RRE3_9GAMM</name>
<gene>
    <name evidence="9" type="ORF">O0V09_16060</name>
</gene>
<evidence type="ECO:0000256" key="7">
    <source>
        <dbReference type="SAM" id="Phobius"/>
    </source>
</evidence>
<keyword evidence="7" id="KW-0812">Transmembrane</keyword>
<evidence type="ECO:0000313" key="10">
    <source>
        <dbReference type="Proteomes" id="UP001069090"/>
    </source>
</evidence>
<evidence type="ECO:0000256" key="2">
    <source>
        <dbReference type="ARBA" id="ARBA00022741"/>
    </source>
</evidence>
<dbReference type="SMART" id="SM00220">
    <property type="entry name" value="S_TKc"/>
    <property type="match status" value="1"/>
</dbReference>
<feature type="binding site" evidence="5">
    <location>
        <position position="28"/>
    </location>
    <ligand>
        <name>ATP</name>
        <dbReference type="ChEBI" id="CHEBI:30616"/>
    </ligand>
</feature>
<dbReference type="EMBL" id="JAPTGG010000015">
    <property type="protein sequence ID" value="MCZ0866727.1"/>
    <property type="molecule type" value="Genomic_DNA"/>
</dbReference>
<evidence type="ECO:0000256" key="4">
    <source>
        <dbReference type="ARBA" id="ARBA00022840"/>
    </source>
</evidence>
<dbReference type="Gene3D" id="1.25.40.10">
    <property type="entry name" value="Tetratricopeptide repeat domain"/>
    <property type="match status" value="1"/>
</dbReference>
<evidence type="ECO:0000256" key="1">
    <source>
        <dbReference type="ARBA" id="ARBA00022679"/>
    </source>
</evidence>
<reference evidence="9 10" key="1">
    <citation type="submission" date="2022-12" db="EMBL/GenBank/DDBJ databases">
        <title>Dasania phycosphaerae sp. nov., isolated from particulate material of the south coast of Korea.</title>
        <authorList>
            <person name="Jiang Y."/>
        </authorList>
    </citation>
    <scope>NUCLEOTIDE SEQUENCE [LARGE SCALE GENOMIC DNA]</scope>
    <source>
        <strain evidence="9 10">GY-19</strain>
    </source>
</reference>
<evidence type="ECO:0000259" key="8">
    <source>
        <dbReference type="PROSITE" id="PS50011"/>
    </source>
</evidence>
<dbReference type="Gene3D" id="3.30.200.20">
    <property type="entry name" value="Phosphorylase Kinase, domain 1"/>
    <property type="match status" value="1"/>
</dbReference>
<feature type="coiled-coil region" evidence="6">
    <location>
        <begin position="628"/>
        <end position="655"/>
    </location>
</feature>
<keyword evidence="4 5" id="KW-0067">ATP-binding</keyword>
<feature type="domain" description="Protein kinase" evidence="8">
    <location>
        <begin position="1"/>
        <end position="253"/>
    </location>
</feature>
<keyword evidence="10" id="KW-1185">Reference proteome</keyword>
<dbReference type="InterPro" id="IPR008271">
    <property type="entry name" value="Ser/Thr_kinase_AS"/>
</dbReference>
<dbReference type="RefSeq" id="WP_258332763.1">
    <property type="nucleotide sequence ID" value="NZ_JAPTGG010000015.1"/>
</dbReference>
<dbReference type="GO" id="GO:0004674">
    <property type="term" value="F:protein serine/threonine kinase activity"/>
    <property type="evidence" value="ECO:0007669"/>
    <property type="project" value="TreeGrafter"/>
</dbReference>
<sequence>MIRPLGKGGMATVYLAIQQSFEREVALKVMAASLSEDAAFSERFIHEAKVVSRLIHPHIVTVHDVGIHNGHHYLSMEYVPGRELKSCLAELSGDEILRVLREIGSALDFAGQKGYVHRDVKPENIMLHAESGRAVLMDFGIAKADDVGGGLTQTGMALGTPYYMSPEQARGQKVDGRADLYSLGIVFYKMLMGTVPYDGDSAVTIGIKHISEPVPELPVRLAVFQPVLNKLLAKDREQRYQRGAELVADVQRLSGAVIDKSRKQYFNNAAHKKAASMAFTGNHDDTVLRAQSSQHMPAATSKRSALWLLPVVLIAVLATGYYTLFGLQIPPSAADQQAALERLGLVEKPRLTLEQLMQTPAAITVAEQPLSAKPAVTPGSAIVEEVVAEEAAFEGVVSEETMAETAEPAIPQAPATQLPAGTENLAAAPTLTEAQRLKQQIAELQQAYSSDPEQLAALVAAHQRLLIVEPSNTESGQVLAAIEAELLENIAAALDQESDDAAELSAIEASLTEALGYFPNLADNKRYQRLRGKLSAQQSVQQQLSTAEQLFAQEQWLSPAGENAKTYYDAVLAVDPDNGKARDGLQRIAQAYLQKAQSVEQQGRYQSALNFIDKGLSVNAAHGELIQLKARVQKAQALEQKVAQLLLEAEQLVQQDAIFSGQPNAVQSLQKVLALAPNNNAASAQLQQLSGQLNTQLLGHIARRELDLAQQALSPALALLPDNPQLLARQAEIDAMQPVIELLKLSGEPIVDISQNLPEQFKAGRVLHIAFSYKNFDEATTVLQATLYDGEQTVQIAAVPVIVSGQAGNNFFKIKRPVEGFKAGGYRLEILLANKNIYSQSFVIKP</sequence>
<dbReference type="PROSITE" id="PS00107">
    <property type="entry name" value="PROTEIN_KINASE_ATP"/>
    <property type="match status" value="1"/>
</dbReference>
<keyword evidence="6" id="KW-0175">Coiled coil</keyword>
<evidence type="ECO:0000256" key="3">
    <source>
        <dbReference type="ARBA" id="ARBA00022777"/>
    </source>
</evidence>
<dbReference type="PROSITE" id="PS50011">
    <property type="entry name" value="PROTEIN_KINASE_DOM"/>
    <property type="match status" value="1"/>
</dbReference>
<keyword evidence="7" id="KW-1133">Transmembrane helix</keyword>
<dbReference type="AlphaFoldDB" id="A0A9J6RRE3"/>
<keyword evidence="2 5" id="KW-0547">Nucleotide-binding</keyword>
<dbReference type="CDD" id="cd14014">
    <property type="entry name" value="STKc_PknB_like"/>
    <property type="match status" value="1"/>
</dbReference>
<comment type="caution">
    <text evidence="9">The sequence shown here is derived from an EMBL/GenBank/DDBJ whole genome shotgun (WGS) entry which is preliminary data.</text>
</comment>
<dbReference type="InterPro" id="IPR011009">
    <property type="entry name" value="Kinase-like_dom_sf"/>
</dbReference>
<dbReference type="Proteomes" id="UP001069090">
    <property type="component" value="Unassembled WGS sequence"/>
</dbReference>
<dbReference type="SUPFAM" id="SSF56112">
    <property type="entry name" value="Protein kinase-like (PK-like)"/>
    <property type="match status" value="1"/>
</dbReference>
<dbReference type="Gene3D" id="1.10.510.10">
    <property type="entry name" value="Transferase(Phosphotransferase) domain 1"/>
    <property type="match status" value="1"/>
</dbReference>
<keyword evidence="7" id="KW-0472">Membrane</keyword>
<dbReference type="PANTHER" id="PTHR43289:SF6">
    <property type="entry name" value="SERINE_THREONINE-PROTEIN KINASE NEKL-3"/>
    <property type="match status" value="1"/>
</dbReference>
<keyword evidence="1" id="KW-0808">Transferase</keyword>
<evidence type="ECO:0000313" key="9">
    <source>
        <dbReference type="EMBL" id="MCZ0866727.1"/>
    </source>
</evidence>